<dbReference type="InterPro" id="IPR020546">
    <property type="entry name" value="ATP_synth_F1_dsu/esu_N"/>
</dbReference>
<comment type="subcellular location">
    <subcellularLocation>
        <location evidence="2">Endomembrane system</location>
        <topology evidence="2">Peripheral membrane protein</topology>
    </subcellularLocation>
</comment>
<dbReference type="OrthoDB" id="5294255at2"/>
<protein>
    <submittedName>
        <fullName evidence="11">F-type H+-transporting ATPase subunit epsilon</fullName>
    </submittedName>
</protein>
<dbReference type="InterPro" id="IPR036771">
    <property type="entry name" value="ATPsynth_dsu/esu_N"/>
</dbReference>
<evidence type="ECO:0000256" key="6">
    <source>
        <dbReference type="ARBA" id="ARBA00023136"/>
    </source>
</evidence>
<dbReference type="GO" id="GO:0045259">
    <property type="term" value="C:proton-transporting ATP synthase complex"/>
    <property type="evidence" value="ECO:0007669"/>
    <property type="project" value="UniProtKB-KW"/>
</dbReference>
<evidence type="ECO:0000256" key="8">
    <source>
        <dbReference type="ARBA" id="ARBA00023310"/>
    </source>
</evidence>
<reference evidence="11 12" key="1">
    <citation type="submission" date="2018-06" db="EMBL/GenBank/DDBJ databases">
        <title>Genomic Encyclopedia of Archaeal and Bacterial Type Strains, Phase II (KMG-II): from individual species to whole genera.</title>
        <authorList>
            <person name="Goeker M."/>
        </authorList>
    </citation>
    <scope>NUCLEOTIDE SEQUENCE [LARGE SCALE GENOMIC DNA]</scope>
    <source>
        <strain evidence="11 12">DSM 6779</strain>
    </source>
</reference>
<dbReference type="Pfam" id="PF02823">
    <property type="entry name" value="ATP-synt_DE_N"/>
    <property type="match status" value="1"/>
</dbReference>
<dbReference type="PANTHER" id="PTHR13822">
    <property type="entry name" value="ATP SYNTHASE DELTA/EPSILON CHAIN"/>
    <property type="match status" value="1"/>
</dbReference>
<keyword evidence="6" id="KW-0472">Membrane</keyword>
<evidence type="ECO:0000313" key="11">
    <source>
        <dbReference type="EMBL" id="PZX16736.1"/>
    </source>
</evidence>
<dbReference type="GO" id="GO:0046933">
    <property type="term" value="F:proton-transporting ATP synthase activity, rotational mechanism"/>
    <property type="evidence" value="ECO:0007669"/>
    <property type="project" value="InterPro"/>
</dbReference>
<dbReference type="Proteomes" id="UP000249239">
    <property type="component" value="Unassembled WGS sequence"/>
</dbReference>
<dbReference type="PANTHER" id="PTHR13822:SF10">
    <property type="entry name" value="ATP SYNTHASE EPSILON CHAIN, CHLOROPLASTIC"/>
    <property type="match status" value="1"/>
</dbReference>
<comment type="function">
    <text evidence="1">Produces ATP from ADP in the presence of a proton gradient across the membrane.</text>
</comment>
<keyword evidence="12" id="KW-1185">Reference proteome</keyword>
<dbReference type="EMBL" id="QKZK01000012">
    <property type="protein sequence ID" value="PZX16736.1"/>
    <property type="molecule type" value="Genomic_DNA"/>
</dbReference>
<evidence type="ECO:0000256" key="3">
    <source>
        <dbReference type="ARBA" id="ARBA00005712"/>
    </source>
</evidence>
<feature type="domain" description="ATP synthase F1 complex delta/epsilon subunit N-terminal" evidence="10">
    <location>
        <begin position="7"/>
        <end position="83"/>
    </location>
</feature>
<keyword evidence="5 9" id="KW-0406">Ion transport</keyword>
<evidence type="ECO:0000256" key="2">
    <source>
        <dbReference type="ARBA" id="ARBA00004184"/>
    </source>
</evidence>
<dbReference type="Gene3D" id="2.60.15.10">
    <property type="entry name" value="F0F1 ATP synthase delta/epsilon subunit, N-terminal"/>
    <property type="match status" value="1"/>
</dbReference>
<comment type="similarity">
    <text evidence="3 9">Belongs to the ATPase epsilon chain family.</text>
</comment>
<dbReference type="RefSeq" id="WP_111445600.1">
    <property type="nucleotide sequence ID" value="NZ_QKZK01000012.1"/>
</dbReference>
<keyword evidence="4 9" id="KW-0813">Transport</keyword>
<keyword evidence="8 9" id="KW-0066">ATP synthesis</keyword>
<comment type="subunit">
    <text evidence="9">F-type ATPases have 2 components, CF(1) - the catalytic core - and CF(0) - the membrane proton channel. CF(1) has five subunits: alpha(3), beta(3), gamma(1), delta(1), epsilon(1). CF(0) has three main subunits: a, b and c.</text>
</comment>
<evidence type="ECO:0000256" key="4">
    <source>
        <dbReference type="ARBA" id="ARBA00022448"/>
    </source>
</evidence>
<evidence type="ECO:0000256" key="7">
    <source>
        <dbReference type="ARBA" id="ARBA00023196"/>
    </source>
</evidence>
<name>A0A2W7NTS8_9BACT</name>
<dbReference type="GO" id="GO:0012505">
    <property type="term" value="C:endomembrane system"/>
    <property type="evidence" value="ECO:0007669"/>
    <property type="project" value="UniProtKB-SubCell"/>
</dbReference>
<evidence type="ECO:0000256" key="9">
    <source>
        <dbReference type="RuleBase" id="RU003656"/>
    </source>
</evidence>
<comment type="caution">
    <text evidence="11">The sequence shown here is derived from an EMBL/GenBank/DDBJ whole genome shotgun (WGS) entry which is preliminary data.</text>
</comment>
<organism evidence="11 12">
    <name type="scientific">Breznakibacter xylanolyticus</name>
    <dbReference type="NCBI Taxonomy" id="990"/>
    <lineage>
        <taxon>Bacteria</taxon>
        <taxon>Pseudomonadati</taxon>
        <taxon>Bacteroidota</taxon>
        <taxon>Bacteroidia</taxon>
        <taxon>Marinilabiliales</taxon>
        <taxon>Marinilabiliaceae</taxon>
        <taxon>Breznakibacter</taxon>
    </lineage>
</organism>
<evidence type="ECO:0000256" key="1">
    <source>
        <dbReference type="ARBA" id="ARBA00003543"/>
    </source>
</evidence>
<proteinExistence type="inferred from homology"/>
<evidence type="ECO:0000259" key="10">
    <source>
        <dbReference type="Pfam" id="PF02823"/>
    </source>
</evidence>
<evidence type="ECO:0000313" key="12">
    <source>
        <dbReference type="Proteomes" id="UP000249239"/>
    </source>
</evidence>
<dbReference type="AlphaFoldDB" id="A0A2W7NTS8"/>
<sequence>MIHPILYLEIVTPEKVIFRQNVLSVNLPGVMGRFTILKQHAPLIAALKEGEIRVLGQFSDDVVFACKSGVVECLENKVTVLIEE</sequence>
<dbReference type="NCBIfam" id="TIGR01216">
    <property type="entry name" value="ATP_synt_epsi"/>
    <property type="match status" value="1"/>
</dbReference>
<gene>
    <name evidence="11" type="ORF">LX69_01806</name>
</gene>
<keyword evidence="7 9" id="KW-0139">CF(1)</keyword>
<dbReference type="InterPro" id="IPR001469">
    <property type="entry name" value="ATP_synth_F1_dsu/esu"/>
</dbReference>
<dbReference type="SUPFAM" id="SSF51344">
    <property type="entry name" value="Epsilon subunit of F1F0-ATP synthase N-terminal domain"/>
    <property type="match status" value="1"/>
</dbReference>
<dbReference type="CDD" id="cd12152">
    <property type="entry name" value="F1-ATPase_delta"/>
    <property type="match status" value="1"/>
</dbReference>
<evidence type="ECO:0000256" key="5">
    <source>
        <dbReference type="ARBA" id="ARBA00023065"/>
    </source>
</evidence>
<accession>A0A2W7NTS8</accession>